<gene>
    <name evidence="3" type="ORF">EDD66_11364</name>
</gene>
<evidence type="ECO:0000256" key="1">
    <source>
        <dbReference type="SAM" id="Phobius"/>
    </source>
</evidence>
<feature type="transmembrane region" description="Helical" evidence="1">
    <location>
        <begin position="53"/>
        <end position="70"/>
    </location>
</feature>
<dbReference type="AlphaFoldDB" id="A0A3N1XA81"/>
<keyword evidence="1" id="KW-1133">Transmembrane helix</keyword>
<dbReference type="RefSeq" id="WP_123610665.1">
    <property type="nucleotide sequence ID" value="NZ_RJVG01000013.1"/>
</dbReference>
<evidence type="ECO:0000313" key="3">
    <source>
        <dbReference type="EMBL" id="ROR23669.1"/>
    </source>
</evidence>
<dbReference type="GO" id="GO:0004190">
    <property type="term" value="F:aspartic-type endopeptidase activity"/>
    <property type="evidence" value="ECO:0007669"/>
    <property type="project" value="InterPro"/>
</dbReference>
<evidence type="ECO:0000313" key="4">
    <source>
        <dbReference type="Proteomes" id="UP000273083"/>
    </source>
</evidence>
<dbReference type="GO" id="GO:0016020">
    <property type="term" value="C:membrane"/>
    <property type="evidence" value="ECO:0007669"/>
    <property type="project" value="InterPro"/>
</dbReference>
<proteinExistence type="predicted"/>
<organism evidence="3 4">
    <name type="scientific">Mobilisporobacter senegalensis</name>
    <dbReference type="NCBI Taxonomy" id="1329262"/>
    <lineage>
        <taxon>Bacteria</taxon>
        <taxon>Bacillati</taxon>
        <taxon>Bacillota</taxon>
        <taxon>Clostridia</taxon>
        <taxon>Lachnospirales</taxon>
        <taxon>Lachnospiraceae</taxon>
        <taxon>Mobilisporobacter</taxon>
    </lineage>
</organism>
<dbReference type="EMBL" id="RJVG01000013">
    <property type="protein sequence ID" value="ROR23669.1"/>
    <property type="molecule type" value="Genomic_DNA"/>
</dbReference>
<keyword evidence="3" id="KW-0489">Methyltransferase</keyword>
<feature type="transmembrane region" description="Helical" evidence="1">
    <location>
        <begin position="101"/>
        <end position="118"/>
    </location>
</feature>
<name>A0A3N1XA81_9FIRM</name>
<accession>A0A3N1XA81</accession>
<evidence type="ECO:0000259" key="2">
    <source>
        <dbReference type="Pfam" id="PF01478"/>
    </source>
</evidence>
<feature type="transmembrane region" description="Helical" evidence="1">
    <location>
        <begin position="29"/>
        <end position="47"/>
    </location>
</feature>
<feature type="transmembrane region" description="Helical" evidence="1">
    <location>
        <begin position="125"/>
        <end position="142"/>
    </location>
</feature>
<dbReference type="Pfam" id="PF01478">
    <property type="entry name" value="Peptidase_A24"/>
    <property type="match status" value="1"/>
</dbReference>
<sequence>MNIYDTFVQILLGVILVISSIKDIKRRRISMSIIVPGIIILLICLPFRNNISIVNGLFGTIVGISMIGIGRLSRWQIGMGDGIVLILTGIGLGFWENAFLFLYALLLIFLFSVILLFLKKITKKTTLPFIPFIFLGYIGVILS</sequence>
<feature type="transmembrane region" description="Helical" evidence="1">
    <location>
        <begin position="6"/>
        <end position="22"/>
    </location>
</feature>
<keyword evidence="1" id="KW-0472">Membrane</keyword>
<dbReference type="Gene3D" id="1.20.120.1220">
    <property type="match status" value="1"/>
</dbReference>
<feature type="transmembrane region" description="Helical" evidence="1">
    <location>
        <begin position="77"/>
        <end position="95"/>
    </location>
</feature>
<keyword evidence="1" id="KW-0812">Transmembrane</keyword>
<protein>
    <submittedName>
        <fullName evidence="3">Leader peptidase (Prepilin peptidase)/N-methyltransferase</fullName>
    </submittedName>
</protein>
<keyword evidence="3" id="KW-0808">Transferase</keyword>
<reference evidence="3 4" key="1">
    <citation type="submission" date="2018-11" db="EMBL/GenBank/DDBJ databases">
        <title>Genomic Encyclopedia of Type Strains, Phase IV (KMG-IV): sequencing the most valuable type-strain genomes for metagenomic binning, comparative biology and taxonomic classification.</title>
        <authorList>
            <person name="Goeker M."/>
        </authorList>
    </citation>
    <scope>NUCLEOTIDE SEQUENCE [LARGE SCALE GENOMIC DNA]</scope>
    <source>
        <strain evidence="3 4">DSM 26537</strain>
    </source>
</reference>
<keyword evidence="4" id="KW-1185">Reference proteome</keyword>
<dbReference type="GO" id="GO:0008168">
    <property type="term" value="F:methyltransferase activity"/>
    <property type="evidence" value="ECO:0007669"/>
    <property type="project" value="UniProtKB-KW"/>
</dbReference>
<comment type="caution">
    <text evidence="3">The sequence shown here is derived from an EMBL/GenBank/DDBJ whole genome shotgun (WGS) entry which is preliminary data.</text>
</comment>
<dbReference type="GO" id="GO:0032259">
    <property type="term" value="P:methylation"/>
    <property type="evidence" value="ECO:0007669"/>
    <property type="project" value="UniProtKB-KW"/>
</dbReference>
<dbReference type="InterPro" id="IPR000045">
    <property type="entry name" value="Prepilin_IV_endopep_pep"/>
</dbReference>
<feature type="domain" description="Prepilin type IV endopeptidase peptidase" evidence="2">
    <location>
        <begin position="10"/>
        <end position="112"/>
    </location>
</feature>
<dbReference type="Proteomes" id="UP000273083">
    <property type="component" value="Unassembled WGS sequence"/>
</dbReference>